<evidence type="ECO:0000259" key="6">
    <source>
        <dbReference type="PROSITE" id="PS50977"/>
    </source>
</evidence>
<dbReference type="InterPro" id="IPR050109">
    <property type="entry name" value="HTH-type_TetR-like_transc_reg"/>
</dbReference>
<dbReference type="GO" id="GO:0000976">
    <property type="term" value="F:transcription cis-regulatory region binding"/>
    <property type="evidence" value="ECO:0007669"/>
    <property type="project" value="TreeGrafter"/>
</dbReference>
<accession>A0AAP4BR79</accession>
<gene>
    <name evidence="7" type="ORF">QPX42_07415</name>
</gene>
<dbReference type="Gene3D" id="1.10.357.10">
    <property type="entry name" value="Tetracycline Repressor, domain 2"/>
    <property type="match status" value="1"/>
</dbReference>
<dbReference type="Gene3D" id="1.10.10.60">
    <property type="entry name" value="Homeodomain-like"/>
    <property type="match status" value="1"/>
</dbReference>
<dbReference type="GO" id="GO:0003700">
    <property type="term" value="F:DNA-binding transcription factor activity"/>
    <property type="evidence" value="ECO:0007669"/>
    <property type="project" value="TreeGrafter"/>
</dbReference>
<dbReference type="PRINTS" id="PR00455">
    <property type="entry name" value="HTHTETR"/>
</dbReference>
<dbReference type="RefSeq" id="WP_284599325.1">
    <property type="nucleotide sequence ID" value="NZ_JASNVH010000010.1"/>
</dbReference>
<feature type="domain" description="HTH tetR-type" evidence="6">
    <location>
        <begin position="2"/>
        <end position="62"/>
    </location>
</feature>
<proteinExistence type="predicted"/>
<dbReference type="Proteomes" id="UP001224412">
    <property type="component" value="Unassembled WGS sequence"/>
</dbReference>
<reference evidence="7" key="1">
    <citation type="submission" date="2023-05" db="EMBL/GenBank/DDBJ databases">
        <title>Metabolic capabilities are highly conserved among human nasal-associated Corynebacterium species in pangenomic analyses.</title>
        <authorList>
            <person name="Tran T.H."/>
            <person name="Roberts A.Q."/>
            <person name="Escapa I.F."/>
            <person name="Gao W."/>
            <person name="Conlan S."/>
            <person name="Kong H."/>
            <person name="Segre J.A."/>
            <person name="Kelly M.S."/>
            <person name="Lemon K.P."/>
        </authorList>
    </citation>
    <scope>NUCLEOTIDE SEQUENCE</scope>
    <source>
        <strain evidence="7">KPL2773</strain>
    </source>
</reference>
<dbReference type="InterPro" id="IPR009057">
    <property type="entry name" value="Homeodomain-like_sf"/>
</dbReference>
<evidence type="ECO:0000256" key="3">
    <source>
        <dbReference type="ARBA" id="ARBA00023163"/>
    </source>
</evidence>
<evidence type="ECO:0000256" key="1">
    <source>
        <dbReference type="ARBA" id="ARBA00023015"/>
    </source>
</evidence>
<dbReference type="PANTHER" id="PTHR30055">
    <property type="entry name" value="HTH-TYPE TRANSCRIPTIONAL REGULATOR RUTR"/>
    <property type="match status" value="1"/>
</dbReference>
<dbReference type="EMBL" id="JASNVH010000010">
    <property type="protein sequence ID" value="MDK4307367.1"/>
    <property type="molecule type" value="Genomic_DNA"/>
</dbReference>
<name>A0AAP4BR79_9CORY</name>
<dbReference type="InterPro" id="IPR001647">
    <property type="entry name" value="HTH_TetR"/>
</dbReference>
<protein>
    <submittedName>
        <fullName evidence="7">TetR family transcriptional regulator</fullName>
    </submittedName>
</protein>
<evidence type="ECO:0000313" key="8">
    <source>
        <dbReference type="Proteomes" id="UP001224412"/>
    </source>
</evidence>
<organism evidence="7 8">
    <name type="scientific">Corynebacterium pseudodiphtheriticum</name>
    <dbReference type="NCBI Taxonomy" id="37637"/>
    <lineage>
        <taxon>Bacteria</taxon>
        <taxon>Bacillati</taxon>
        <taxon>Actinomycetota</taxon>
        <taxon>Actinomycetes</taxon>
        <taxon>Mycobacteriales</taxon>
        <taxon>Corynebacteriaceae</taxon>
        <taxon>Corynebacterium</taxon>
    </lineage>
</organism>
<dbReference type="SUPFAM" id="SSF46689">
    <property type="entry name" value="Homeodomain-like"/>
    <property type="match status" value="1"/>
</dbReference>
<feature type="DNA-binding region" description="H-T-H motif" evidence="4">
    <location>
        <begin position="25"/>
        <end position="44"/>
    </location>
</feature>
<keyword evidence="2 4" id="KW-0238">DNA-binding</keyword>
<dbReference type="AlphaFoldDB" id="A0AAP4BR79"/>
<feature type="region of interest" description="Disordered" evidence="5">
    <location>
        <begin position="180"/>
        <end position="203"/>
    </location>
</feature>
<evidence type="ECO:0000256" key="4">
    <source>
        <dbReference type="PROSITE-ProRule" id="PRU00335"/>
    </source>
</evidence>
<evidence type="ECO:0000313" key="7">
    <source>
        <dbReference type="EMBL" id="MDK4307367.1"/>
    </source>
</evidence>
<feature type="compositionally biased region" description="Low complexity" evidence="5">
    <location>
        <begin position="180"/>
        <end position="193"/>
    </location>
</feature>
<sequence length="228" mass="23950">MQLHRETIISQALELLDTYGLADMTMRRVANSLGVAAGALYWHIANKQELITAVAKKILQPVFALVDAPPGSTYASPQDFCTTLHSTLLAHRDGAELVHAAVSQPHSPLWSHLCDSLVASIHHELGHNAPKKGHVAAIHAADHAEADVIATATSALHLVFGASIMEQSAQQLLAASKSAATKSASSNTTTSNTDGSNANDCNGAGNTDVERGITVLLAGLQSRCHEQS</sequence>
<keyword evidence="1" id="KW-0805">Transcription regulation</keyword>
<evidence type="ECO:0000256" key="2">
    <source>
        <dbReference type="ARBA" id="ARBA00023125"/>
    </source>
</evidence>
<dbReference type="PANTHER" id="PTHR30055:SF151">
    <property type="entry name" value="TRANSCRIPTIONAL REGULATORY PROTEIN"/>
    <property type="match status" value="1"/>
</dbReference>
<dbReference type="Pfam" id="PF00440">
    <property type="entry name" value="TetR_N"/>
    <property type="match status" value="1"/>
</dbReference>
<comment type="caution">
    <text evidence="7">The sequence shown here is derived from an EMBL/GenBank/DDBJ whole genome shotgun (WGS) entry which is preliminary data.</text>
</comment>
<dbReference type="PROSITE" id="PS50977">
    <property type="entry name" value="HTH_TETR_2"/>
    <property type="match status" value="1"/>
</dbReference>
<evidence type="ECO:0000256" key="5">
    <source>
        <dbReference type="SAM" id="MobiDB-lite"/>
    </source>
</evidence>
<keyword evidence="3" id="KW-0804">Transcription</keyword>